<dbReference type="SMART" id="SM01352">
    <property type="entry name" value="APCDDC"/>
    <property type="match status" value="1"/>
</dbReference>
<sequence length="615" mass="72315">MQSSIIIPLLCLFMDFSTTFLKSEKEDNRCEIMMKRIDFDDRMTVTDNTPSRLHSTWISQEATDDHYYFFRCEIRAGPKYIIRKYSFFKNDTFLLLQYHYDEESCSIAAYTVIARGSVKILSPSIAIPGAAETNVQLDSVYLIPFNRQVAHKFGRIMNASCGGIETKWRPYLPQLIYERSMDSPLNMSLHMYDLNSNSLQSRLLRLRKRHTIACLDSFEIDFTELKLLRVEIKRSSFISKLSRNVLGENKMRVRIELLLGGPARNIHSQKMQSKPNRLQSTSLLRVDTAIDCPICGSVYRATEYSPPLFHQTPPLPAVIDGFWLSIRCESVDGGFWSRRFFRIYSDDNRWFARWSYYSDSMCSNFLYTITAAGTYVLRAVRQMRDQNLNRFNDKIRLDRVQKSLELSIYPRFLQDTKELIISRSNQKQKMKIDPQKFIGRIIPFEIQKHNTIPSGTIELELQILESLLIPVGKIASISCKLKTMREVRKIRRIRRNEASLWSKNCKLRTGFKTPTTLKFKAKIGLDWKGDYTLLLASWKDDLWEAPLQQCYESTLENHFHKSSHSTLFRQDNWYDRFSRRRRDWFPSSFAICLSTSSSYMYNIILFLLYCLYHMY</sequence>
<evidence type="ECO:0000256" key="2">
    <source>
        <dbReference type="ARBA" id="ARBA00022692"/>
    </source>
</evidence>
<evidence type="ECO:0000256" key="3">
    <source>
        <dbReference type="ARBA" id="ARBA00022729"/>
    </source>
</evidence>
<dbReference type="Pfam" id="PF14921">
    <property type="entry name" value="APCDDC"/>
    <property type="match status" value="2"/>
</dbReference>
<proteinExistence type="predicted"/>
<dbReference type="InterPro" id="IPR042425">
    <property type="entry name" value="APCDD1"/>
</dbReference>
<dbReference type="GO" id="GO:0005886">
    <property type="term" value="C:plasma membrane"/>
    <property type="evidence" value="ECO:0007669"/>
    <property type="project" value="InterPro"/>
</dbReference>
<evidence type="ECO:0000256" key="1">
    <source>
        <dbReference type="ARBA" id="ARBA00004167"/>
    </source>
</evidence>
<feature type="chain" id="PRO_5012742753" description="APCDD1 domain-containing protein" evidence="7">
    <location>
        <begin position="20"/>
        <end position="615"/>
    </location>
</feature>
<protein>
    <recommendedName>
        <fullName evidence="8">APCDD1 domain-containing protein</fullName>
    </recommendedName>
</protein>
<evidence type="ECO:0000256" key="4">
    <source>
        <dbReference type="ARBA" id="ARBA00023136"/>
    </source>
</evidence>
<feature type="signal peptide" evidence="7">
    <location>
        <begin position="1"/>
        <end position="19"/>
    </location>
</feature>
<evidence type="ECO:0000256" key="7">
    <source>
        <dbReference type="SAM" id="SignalP"/>
    </source>
</evidence>
<keyword evidence="4 6" id="KW-0472">Membrane</keyword>
<feature type="domain" description="APCDD1" evidence="8">
    <location>
        <begin position="29"/>
        <end position="311"/>
    </location>
</feature>
<evidence type="ECO:0000259" key="8">
    <source>
        <dbReference type="SMART" id="SM01352"/>
    </source>
</evidence>
<dbReference type="GO" id="GO:0030178">
    <property type="term" value="P:negative regulation of Wnt signaling pathway"/>
    <property type="evidence" value="ECO:0007669"/>
    <property type="project" value="InterPro"/>
</dbReference>
<dbReference type="EMBL" id="KZ288204">
    <property type="protein sequence ID" value="PBC33156.1"/>
    <property type="molecule type" value="Genomic_DNA"/>
</dbReference>
<dbReference type="AlphaFoldDB" id="A0A2A3EPK7"/>
<dbReference type="OrthoDB" id="5985602at2759"/>
<organism evidence="9 10">
    <name type="scientific">Apis cerana cerana</name>
    <name type="common">Oriental honeybee</name>
    <dbReference type="NCBI Taxonomy" id="94128"/>
    <lineage>
        <taxon>Eukaryota</taxon>
        <taxon>Metazoa</taxon>
        <taxon>Ecdysozoa</taxon>
        <taxon>Arthropoda</taxon>
        <taxon>Hexapoda</taxon>
        <taxon>Insecta</taxon>
        <taxon>Pterygota</taxon>
        <taxon>Neoptera</taxon>
        <taxon>Endopterygota</taxon>
        <taxon>Hymenoptera</taxon>
        <taxon>Apocrita</taxon>
        <taxon>Aculeata</taxon>
        <taxon>Apoidea</taxon>
        <taxon>Anthophila</taxon>
        <taxon>Apidae</taxon>
        <taxon>Apis</taxon>
    </lineage>
</organism>
<evidence type="ECO:0000313" key="9">
    <source>
        <dbReference type="EMBL" id="PBC33156.1"/>
    </source>
</evidence>
<comment type="subcellular location">
    <subcellularLocation>
        <location evidence="1">Membrane</location>
        <topology evidence="1">Single-pass membrane protein</topology>
    </subcellularLocation>
</comment>
<dbReference type="InterPro" id="IPR029405">
    <property type="entry name" value="APCDD1_dom"/>
</dbReference>
<dbReference type="GO" id="GO:0017147">
    <property type="term" value="F:Wnt-protein binding"/>
    <property type="evidence" value="ECO:0007669"/>
    <property type="project" value="InterPro"/>
</dbReference>
<evidence type="ECO:0000256" key="5">
    <source>
        <dbReference type="ARBA" id="ARBA00023180"/>
    </source>
</evidence>
<keyword evidence="5" id="KW-0325">Glycoprotein</keyword>
<gene>
    <name evidence="9" type="ORF">APICC_01262</name>
</gene>
<name>A0A2A3EPK7_APICC</name>
<keyword evidence="3 7" id="KW-0732">Signal</keyword>
<dbReference type="PANTHER" id="PTHR31021:SF1">
    <property type="entry name" value="CHROMOSOME UNDETERMINED SCAFFOLD_56, WHOLE GENOME SHOTGUN SEQUENCE"/>
    <property type="match status" value="1"/>
</dbReference>
<feature type="transmembrane region" description="Helical" evidence="6">
    <location>
        <begin position="584"/>
        <end position="612"/>
    </location>
</feature>
<dbReference type="STRING" id="94128.A0A2A3EPK7"/>
<dbReference type="Proteomes" id="UP000242457">
    <property type="component" value="Unassembled WGS sequence"/>
</dbReference>
<keyword evidence="10" id="KW-1185">Reference proteome</keyword>
<keyword evidence="6" id="KW-1133">Transmembrane helix</keyword>
<keyword evidence="2 6" id="KW-0812">Transmembrane</keyword>
<accession>A0A2A3EPK7</accession>
<reference evidence="9 10" key="1">
    <citation type="submission" date="2014-07" db="EMBL/GenBank/DDBJ databases">
        <title>Genomic and transcriptomic analysis on Apis cerana provide comprehensive insights into honey bee biology.</title>
        <authorList>
            <person name="Diao Q."/>
            <person name="Sun L."/>
            <person name="Zheng H."/>
            <person name="Zheng H."/>
            <person name="Xu S."/>
            <person name="Wang S."/>
            <person name="Zeng Z."/>
            <person name="Hu F."/>
            <person name="Su S."/>
            <person name="Wu J."/>
        </authorList>
    </citation>
    <scope>NUCLEOTIDE SEQUENCE [LARGE SCALE GENOMIC DNA]</scope>
    <source>
        <tissue evidence="9">Pupae without intestine</tissue>
    </source>
</reference>
<dbReference type="PANTHER" id="PTHR31021">
    <property type="entry name" value="ADENOMATOSIS POLYPOSIS COLI DOWN-REGULATED 1"/>
    <property type="match status" value="1"/>
</dbReference>
<evidence type="ECO:0000256" key="6">
    <source>
        <dbReference type="SAM" id="Phobius"/>
    </source>
</evidence>
<evidence type="ECO:0000313" key="10">
    <source>
        <dbReference type="Proteomes" id="UP000242457"/>
    </source>
</evidence>